<dbReference type="AlphaFoldDB" id="A0A1T4XA18"/>
<dbReference type="EMBL" id="FUYE01000003">
    <property type="protein sequence ID" value="SKA86413.1"/>
    <property type="molecule type" value="Genomic_DNA"/>
</dbReference>
<organism evidence="3 4">
    <name type="scientific">Prosthecobacter debontii</name>
    <dbReference type="NCBI Taxonomy" id="48467"/>
    <lineage>
        <taxon>Bacteria</taxon>
        <taxon>Pseudomonadati</taxon>
        <taxon>Verrucomicrobiota</taxon>
        <taxon>Verrucomicrobiia</taxon>
        <taxon>Verrucomicrobiales</taxon>
        <taxon>Verrucomicrobiaceae</taxon>
        <taxon>Prosthecobacter</taxon>
    </lineage>
</organism>
<accession>A0A1T4XA18</accession>
<feature type="compositionally biased region" description="Basic residues" evidence="1">
    <location>
        <begin position="535"/>
        <end position="545"/>
    </location>
</feature>
<evidence type="ECO:0000256" key="2">
    <source>
        <dbReference type="SAM" id="SignalP"/>
    </source>
</evidence>
<evidence type="ECO:0000313" key="3">
    <source>
        <dbReference type="EMBL" id="SKA86413.1"/>
    </source>
</evidence>
<evidence type="ECO:0008006" key="5">
    <source>
        <dbReference type="Google" id="ProtNLM"/>
    </source>
</evidence>
<proteinExistence type="predicted"/>
<dbReference type="RefSeq" id="WP_078812484.1">
    <property type="nucleotide sequence ID" value="NZ_FUYE01000003.1"/>
</dbReference>
<sequence length="606" mass="65591">MKRPTFFSLLTALCLTGSLTAHAEKLDEWFKILPKNTVGVIAIKNTPELLADWEKSSFTKLMADEEFKKWTAPMIKEGETPWDKTFKESHGEGLYDSLKHYPGASIAVFRGDSPEDFSGDEPPICGLSDAAGQEKALEDMKAREIELAIKKDESLKQRTVEVEGITVHILSNSDDADEGWEDGYAFVDGTLVEGSSLEDMTYFITALKSGAGESSAVVADHMGRIAQLTEGHTDLLIYINGETLVQWGVAAANAAAQNSAQSMPIAPDAIIDALGANEIQALALTVDFTDSQSRMDFALLHPAKPTGFVSLLRGTNSEVILPAFIPADVLSGSVTRYSMVDLWDKLMTMINKLGPMAAMATMQLGGIEAQLGVKLRDDFFASLDDEYIEITDGSLEKQSQVLAFKVKDHPRLGGALDGIQRFVGAGFAAFEESEFLGYKINQIKAMNAQPDAAEMAFCLTDDYLLFSTGPQALLKKVLARMKEPSGPSIWDNDRAQDLLARLPAGYSGAGISDGGKVMKVLTDAMTLVQNQAAKSSKKKTKGKKSKGPDITGGLQDAGNTAETWFDPAAVPSDTMWERYFGTSSSGIYNPADAIHYRTVTTPVEAQ</sequence>
<reference evidence="4" key="1">
    <citation type="submission" date="2017-02" db="EMBL/GenBank/DDBJ databases">
        <authorList>
            <person name="Varghese N."/>
            <person name="Submissions S."/>
        </authorList>
    </citation>
    <scope>NUCLEOTIDE SEQUENCE [LARGE SCALE GENOMIC DNA]</scope>
    <source>
        <strain evidence="4">ATCC 700200</strain>
    </source>
</reference>
<evidence type="ECO:0000313" key="4">
    <source>
        <dbReference type="Proteomes" id="UP000190774"/>
    </source>
</evidence>
<keyword evidence="2" id="KW-0732">Signal</keyword>
<feature type="region of interest" description="Disordered" evidence="1">
    <location>
        <begin position="531"/>
        <end position="558"/>
    </location>
</feature>
<gene>
    <name evidence="3" type="ORF">SAMN02745166_01294</name>
</gene>
<feature type="signal peptide" evidence="2">
    <location>
        <begin position="1"/>
        <end position="23"/>
    </location>
</feature>
<keyword evidence="4" id="KW-1185">Reference proteome</keyword>
<dbReference type="STRING" id="48467.SAMN02745166_01294"/>
<evidence type="ECO:0000256" key="1">
    <source>
        <dbReference type="SAM" id="MobiDB-lite"/>
    </source>
</evidence>
<name>A0A1T4XA18_9BACT</name>
<dbReference type="Proteomes" id="UP000190774">
    <property type="component" value="Unassembled WGS sequence"/>
</dbReference>
<feature type="chain" id="PRO_5013092134" description="DUF3352 domain-containing protein" evidence="2">
    <location>
        <begin position="24"/>
        <end position="606"/>
    </location>
</feature>
<protein>
    <recommendedName>
        <fullName evidence="5">DUF3352 domain-containing protein</fullName>
    </recommendedName>
</protein>
<dbReference type="OrthoDB" id="177752at2"/>